<dbReference type="PANTHER" id="PTHR18063">
    <property type="entry name" value="NF-E2 INDUCIBLE PROTEIN"/>
    <property type="match status" value="1"/>
</dbReference>
<organism evidence="3 4">
    <name type="scientific">Boletus reticuloceps</name>
    <dbReference type="NCBI Taxonomy" id="495285"/>
    <lineage>
        <taxon>Eukaryota</taxon>
        <taxon>Fungi</taxon>
        <taxon>Dikarya</taxon>
        <taxon>Basidiomycota</taxon>
        <taxon>Agaricomycotina</taxon>
        <taxon>Agaricomycetes</taxon>
        <taxon>Agaricomycetidae</taxon>
        <taxon>Boletales</taxon>
        <taxon>Boletineae</taxon>
        <taxon>Boletaceae</taxon>
        <taxon>Boletoideae</taxon>
        <taxon>Boletus</taxon>
    </lineage>
</organism>
<dbReference type="Proteomes" id="UP000683000">
    <property type="component" value="Unassembled WGS sequence"/>
</dbReference>
<protein>
    <recommendedName>
        <fullName evidence="2">MINDY deubiquitinase domain-containing protein</fullName>
    </recommendedName>
</protein>
<evidence type="ECO:0000313" key="3">
    <source>
        <dbReference type="EMBL" id="KAG6372167.1"/>
    </source>
</evidence>
<dbReference type="GO" id="GO:0004843">
    <property type="term" value="F:cysteine-type deubiquitinase activity"/>
    <property type="evidence" value="ECO:0007669"/>
    <property type="project" value="InterPro"/>
</dbReference>
<sequence>MEASSVHSSQADVWYLKDIVFGSQPVKIITQNFNGPCSFIAICNILILRGQIQILPPDRTTVSYEFLSQLVGEYLLTNCPDIDISAALSIMPSTTKGLDLNPQFTSITAFSPASDVGELVLFAQAGIQLVHGWVVDPESPEAEVMAHIRDYDTAVTLIADADYLTKGKLLSGDAQGHGHAGYGEAPEAGPSSSSAGGSASLGSFLTRTSTSQYSDEDRRKIEQAIVAQQFLDATQSQLTYYGLFQLASKLEPGAPIALFRNAHLSVVYKFPGGIPEPTPGSDSALYALVTDDVFLHEPSIVWERLEDVDGGSSWFVDSNFHPAVPVGGDVAGQTAEAALRQFELEAGLVGVIDPADQALAKQLQAEEDEHAREMYARRHQALERRRVEEEARRRKESTKVSERRKKGKNCVIM</sequence>
<dbReference type="AlphaFoldDB" id="A0A8I2YI41"/>
<evidence type="ECO:0000256" key="1">
    <source>
        <dbReference type="SAM" id="MobiDB-lite"/>
    </source>
</evidence>
<proteinExistence type="predicted"/>
<feature type="compositionally biased region" description="Basic and acidic residues" evidence="1">
    <location>
        <begin position="383"/>
        <end position="401"/>
    </location>
</feature>
<dbReference type="EMBL" id="JAGFBS010000029">
    <property type="protein sequence ID" value="KAG6372167.1"/>
    <property type="molecule type" value="Genomic_DNA"/>
</dbReference>
<dbReference type="InterPro" id="IPR033979">
    <property type="entry name" value="MINDY_domain"/>
</dbReference>
<comment type="caution">
    <text evidence="3">The sequence shown here is derived from an EMBL/GenBank/DDBJ whole genome shotgun (WGS) entry which is preliminary data.</text>
</comment>
<accession>A0A8I2YI41</accession>
<feature type="region of interest" description="Disordered" evidence="1">
    <location>
        <begin position="383"/>
        <end position="413"/>
    </location>
</feature>
<dbReference type="GO" id="GO:0016807">
    <property type="term" value="F:cysteine-type carboxypeptidase activity"/>
    <property type="evidence" value="ECO:0007669"/>
    <property type="project" value="TreeGrafter"/>
</dbReference>
<feature type="domain" description="MINDY deubiquitinase" evidence="2">
    <location>
        <begin position="13"/>
        <end position="320"/>
    </location>
</feature>
<dbReference type="Pfam" id="PF04424">
    <property type="entry name" value="MINDY_DUB"/>
    <property type="match status" value="1"/>
</dbReference>
<dbReference type="PANTHER" id="PTHR18063:SF6">
    <property type="entry name" value="UBIQUITIN CARBOXYL-TERMINAL HYDROLASE"/>
    <property type="match status" value="1"/>
</dbReference>
<dbReference type="InterPro" id="IPR007518">
    <property type="entry name" value="MINDY"/>
</dbReference>
<dbReference type="GO" id="GO:1990380">
    <property type="term" value="F:K48-linked deubiquitinase activity"/>
    <property type="evidence" value="ECO:0007669"/>
    <property type="project" value="InterPro"/>
</dbReference>
<feature type="compositionally biased region" description="Basic residues" evidence="1">
    <location>
        <begin position="402"/>
        <end position="413"/>
    </location>
</feature>
<dbReference type="GO" id="GO:0071944">
    <property type="term" value="C:cell periphery"/>
    <property type="evidence" value="ECO:0007669"/>
    <property type="project" value="TreeGrafter"/>
</dbReference>
<feature type="compositionally biased region" description="Low complexity" evidence="1">
    <location>
        <begin position="183"/>
        <end position="200"/>
    </location>
</feature>
<reference evidence="3" key="1">
    <citation type="submission" date="2021-03" db="EMBL/GenBank/DDBJ databases">
        <title>Evolutionary innovations through gain and loss of genes in the ectomycorrhizal Boletales.</title>
        <authorList>
            <person name="Wu G."/>
            <person name="Miyauchi S."/>
            <person name="Morin E."/>
            <person name="Yang Z.-L."/>
            <person name="Xu J."/>
            <person name="Martin F.M."/>
        </authorList>
    </citation>
    <scope>NUCLEOTIDE SEQUENCE</scope>
    <source>
        <strain evidence="3">BR01</strain>
    </source>
</reference>
<keyword evidence="4" id="KW-1185">Reference proteome</keyword>
<feature type="region of interest" description="Disordered" evidence="1">
    <location>
        <begin position="175"/>
        <end position="200"/>
    </location>
</feature>
<dbReference type="GO" id="GO:0071108">
    <property type="term" value="P:protein K48-linked deubiquitination"/>
    <property type="evidence" value="ECO:0007669"/>
    <property type="project" value="TreeGrafter"/>
</dbReference>
<gene>
    <name evidence="3" type="ORF">JVT61DRAFT_7957</name>
</gene>
<name>A0A8I2YI41_9AGAM</name>
<dbReference type="GO" id="GO:0005829">
    <property type="term" value="C:cytosol"/>
    <property type="evidence" value="ECO:0007669"/>
    <property type="project" value="TreeGrafter"/>
</dbReference>
<dbReference type="OrthoDB" id="10261212at2759"/>
<evidence type="ECO:0000259" key="2">
    <source>
        <dbReference type="Pfam" id="PF04424"/>
    </source>
</evidence>
<evidence type="ECO:0000313" key="4">
    <source>
        <dbReference type="Proteomes" id="UP000683000"/>
    </source>
</evidence>